<dbReference type="InterPro" id="IPR040205">
    <property type="entry name" value="HIN-200"/>
</dbReference>
<dbReference type="GeneID" id="103266950"/>
<dbReference type="GO" id="GO:0035458">
    <property type="term" value="P:cellular response to interferon-beta"/>
    <property type="evidence" value="ECO:0007669"/>
    <property type="project" value="InterPro"/>
</dbReference>
<dbReference type="KEGG" id="csyr:103266950"/>
<dbReference type="OrthoDB" id="9622064at2759"/>
<keyword evidence="3" id="KW-0539">Nucleus</keyword>
<dbReference type="Pfam" id="PF02760">
    <property type="entry name" value="HIN"/>
    <property type="match status" value="1"/>
</dbReference>
<feature type="compositionally biased region" description="Polar residues" evidence="4">
    <location>
        <begin position="146"/>
        <end position="161"/>
    </location>
</feature>
<dbReference type="InterPro" id="IPR004021">
    <property type="entry name" value="HIN200/IF120x"/>
</dbReference>
<evidence type="ECO:0000313" key="7">
    <source>
        <dbReference type="Proteomes" id="UP000189704"/>
    </source>
</evidence>
<gene>
    <name evidence="8" type="primary">LOC103266950</name>
</gene>
<feature type="compositionally biased region" description="Basic residues" evidence="4">
    <location>
        <begin position="85"/>
        <end position="99"/>
    </location>
</feature>
<dbReference type="FunFam" id="1.10.533.10:FF:000011">
    <property type="entry name" value="Myeloid cell nuclear differentiation antigen"/>
    <property type="match status" value="1"/>
</dbReference>
<evidence type="ECO:0000259" key="5">
    <source>
        <dbReference type="PROSITE" id="PS50824"/>
    </source>
</evidence>
<feature type="domain" description="Pyrin" evidence="5">
    <location>
        <begin position="1"/>
        <end position="88"/>
    </location>
</feature>
<dbReference type="GO" id="GO:0002218">
    <property type="term" value="P:activation of innate immune response"/>
    <property type="evidence" value="ECO:0007669"/>
    <property type="project" value="InterPro"/>
</dbReference>
<dbReference type="GO" id="GO:0005730">
    <property type="term" value="C:nucleolus"/>
    <property type="evidence" value="ECO:0007669"/>
    <property type="project" value="TreeGrafter"/>
</dbReference>
<dbReference type="PROSITE" id="PS50824">
    <property type="entry name" value="DAPIN"/>
    <property type="match status" value="1"/>
</dbReference>
<dbReference type="SMART" id="SM01289">
    <property type="entry name" value="PYRIN"/>
    <property type="match status" value="1"/>
</dbReference>
<dbReference type="Proteomes" id="UP000189704">
    <property type="component" value="Unplaced"/>
</dbReference>
<dbReference type="AlphaFoldDB" id="A0A3Q0EAW6"/>
<evidence type="ECO:0000313" key="8">
    <source>
        <dbReference type="RefSeq" id="XP_021571470.1"/>
    </source>
</evidence>
<evidence type="ECO:0000256" key="3">
    <source>
        <dbReference type="ARBA" id="ARBA00023242"/>
    </source>
</evidence>
<evidence type="ECO:0000259" key="6">
    <source>
        <dbReference type="PROSITE" id="PS50834"/>
    </source>
</evidence>
<comment type="similarity">
    <text evidence="2">Belongs to the HIN-200 family.</text>
</comment>
<dbReference type="PANTHER" id="PTHR12200:SF25">
    <property type="entry name" value="PYRIN AND HIN DOMAIN-CONTAINING PROTEIN 1"/>
    <property type="match status" value="1"/>
</dbReference>
<keyword evidence="7" id="KW-1185">Reference proteome</keyword>
<dbReference type="RefSeq" id="XP_021571470.1">
    <property type="nucleotide sequence ID" value="XM_021715795.1"/>
</dbReference>
<dbReference type="Gene3D" id="1.10.533.10">
    <property type="entry name" value="Death Domain, Fas"/>
    <property type="match status" value="1"/>
</dbReference>
<comment type="subcellular location">
    <subcellularLocation>
        <location evidence="1">Nucleus</location>
    </subcellularLocation>
</comment>
<organism evidence="7 8">
    <name type="scientific">Carlito syrichta</name>
    <name type="common">Philippine tarsier</name>
    <name type="synonym">Tarsius syrichta</name>
    <dbReference type="NCBI Taxonomy" id="1868482"/>
    <lineage>
        <taxon>Eukaryota</taxon>
        <taxon>Metazoa</taxon>
        <taxon>Chordata</taxon>
        <taxon>Craniata</taxon>
        <taxon>Vertebrata</taxon>
        <taxon>Euteleostomi</taxon>
        <taxon>Mammalia</taxon>
        <taxon>Eutheria</taxon>
        <taxon>Euarchontoglires</taxon>
        <taxon>Primates</taxon>
        <taxon>Haplorrhini</taxon>
        <taxon>Tarsiiformes</taxon>
        <taxon>Tarsiidae</taxon>
        <taxon>Carlito</taxon>
    </lineage>
</organism>
<feature type="region of interest" description="Disordered" evidence="4">
    <location>
        <begin position="85"/>
        <end position="194"/>
    </location>
</feature>
<dbReference type="PANTHER" id="PTHR12200">
    <property type="entry name" value="INTERFERON-INDUCIBLE PROTEIN AIM2 FAMILY MEMBER"/>
    <property type="match status" value="1"/>
</dbReference>
<dbReference type="GO" id="GO:0003690">
    <property type="term" value="F:double-stranded DNA binding"/>
    <property type="evidence" value="ECO:0007669"/>
    <property type="project" value="TreeGrafter"/>
</dbReference>
<dbReference type="SUPFAM" id="SSF159141">
    <property type="entry name" value="HIN-2000 domain-like"/>
    <property type="match status" value="2"/>
</dbReference>
<dbReference type="CDD" id="cd08305">
    <property type="entry name" value="Pyrin"/>
    <property type="match status" value="1"/>
</dbReference>
<dbReference type="Gene3D" id="2.40.50.140">
    <property type="entry name" value="Nucleic acid-binding proteins"/>
    <property type="match status" value="2"/>
</dbReference>
<dbReference type="FunFam" id="2.40.50.140:FF:000105">
    <property type="entry name" value="Myeloid cell nuclear differentiation antigen"/>
    <property type="match status" value="1"/>
</dbReference>
<dbReference type="GO" id="GO:0005829">
    <property type="term" value="C:cytosol"/>
    <property type="evidence" value="ECO:0007669"/>
    <property type="project" value="TreeGrafter"/>
</dbReference>
<dbReference type="InterPro" id="IPR011029">
    <property type="entry name" value="DEATH-like_dom_sf"/>
</dbReference>
<reference evidence="8" key="1">
    <citation type="submission" date="2025-08" db="UniProtKB">
        <authorList>
            <consortium name="RefSeq"/>
        </authorList>
    </citation>
    <scope>IDENTIFICATION</scope>
</reference>
<dbReference type="PROSITE" id="PS50834">
    <property type="entry name" value="HIN_200"/>
    <property type="match status" value="1"/>
</dbReference>
<feature type="domain" description="HIN-200" evidence="6">
    <location>
        <begin position="190"/>
        <end position="390"/>
    </location>
</feature>
<dbReference type="GO" id="GO:0005654">
    <property type="term" value="C:nucleoplasm"/>
    <property type="evidence" value="ECO:0007669"/>
    <property type="project" value="TreeGrafter"/>
</dbReference>
<sequence>MANKCKIIVLTKGLEEMNDYYFKMVKSLLAKDLKLTRKMQEEYDRIKIADLMEEKFHSDAGLGKLIKVCQEIAKLQVIAETLKKEKSKAKGTTPSKKRKLGEVGSATPEPTTSHTFKSEGVERTPGAQKRKNTTKEKAGTKRSKVPQEQTQLPSTAGTSMSRAMGHAPPPQISSSAPPSTPSEQTQKSLAKHQVNARRHILQQDPMIVMVLNATKLFEYEASENERKQMFHATVATKTQLFHVKVLNIKLKRQFTQKRILIISNYFEHGNLLEVNEDTYVSEAGSDQKIEVPNNIIKREKETSKIDVLHKQASGTIVYGLFTLLEKTVNKKDTIYGIQDATGNMDVVGRGTCHNIPCEVGDQLQLFCFRLQKKNQMSKLISEMHSFIEVKKKANQRNYNLMGRGLYQEQGHLPAHSEASTALTGNYPQTAQKLPLTLSKGFFPQVQFPESHSWVLPTIDYRHDQNVKKFLF</sequence>
<name>A0A3Q0EAW6_CARSF</name>
<evidence type="ECO:0000256" key="1">
    <source>
        <dbReference type="ARBA" id="ARBA00004123"/>
    </source>
</evidence>
<dbReference type="InterPro" id="IPR012340">
    <property type="entry name" value="NA-bd_OB-fold"/>
</dbReference>
<proteinExistence type="inferred from homology"/>
<evidence type="ECO:0000256" key="2">
    <source>
        <dbReference type="ARBA" id="ARBA00008647"/>
    </source>
</evidence>
<accession>A0A3Q0EAW6</accession>
<dbReference type="Pfam" id="PF02758">
    <property type="entry name" value="PYRIN"/>
    <property type="match status" value="1"/>
</dbReference>
<protein>
    <submittedName>
        <fullName evidence="8">Gamma-interferon-inducible protein 16</fullName>
    </submittedName>
</protein>
<dbReference type="InterPro" id="IPR004020">
    <property type="entry name" value="DAPIN"/>
</dbReference>
<evidence type="ECO:0000256" key="4">
    <source>
        <dbReference type="SAM" id="MobiDB-lite"/>
    </source>
</evidence>
<dbReference type="FunFam" id="2.40.50.140:FF:000101">
    <property type="entry name" value="Myeloid cell nuclear differentiation antigen"/>
    <property type="match status" value="1"/>
</dbReference>